<comment type="caution">
    <text evidence="1">The sequence shown here is derived from an EMBL/GenBank/DDBJ whole genome shotgun (WGS) entry which is preliminary data.</text>
</comment>
<name>A0ABP9WSM0_9GAMM</name>
<gene>
    <name evidence="1" type="ORF">Maes01_02818</name>
</gene>
<protein>
    <submittedName>
        <fullName evidence="1">Uncharacterized protein</fullName>
    </submittedName>
</protein>
<sequence length="60" mass="6740">MEIHELFRASLEVITDRHELSIPPEVSMQALKGYSIYALKAVFNGHGDGLREIVKKNLSS</sequence>
<dbReference type="Gene3D" id="3.40.50.970">
    <property type="match status" value="1"/>
</dbReference>
<dbReference type="EMBL" id="BAABRT010000050">
    <property type="protein sequence ID" value="GAA5526219.1"/>
    <property type="molecule type" value="Genomic_DNA"/>
</dbReference>
<evidence type="ECO:0000313" key="1">
    <source>
        <dbReference type="EMBL" id="GAA5526219.1"/>
    </source>
</evidence>
<keyword evidence="2" id="KW-1185">Reference proteome</keyword>
<dbReference type="Proteomes" id="UP001408594">
    <property type="component" value="Unassembled WGS sequence"/>
</dbReference>
<evidence type="ECO:0000313" key="2">
    <source>
        <dbReference type="Proteomes" id="UP001408594"/>
    </source>
</evidence>
<reference evidence="1 2" key="1">
    <citation type="submission" date="2024-02" db="EMBL/GenBank/DDBJ databases">
        <title>Microbulbifer aestuariivivens NBRC 112533.</title>
        <authorList>
            <person name="Ichikawa N."/>
            <person name="Katano-Makiyama Y."/>
            <person name="Hidaka K."/>
        </authorList>
    </citation>
    <scope>NUCLEOTIDE SEQUENCE [LARGE SCALE GENOMIC DNA]</scope>
    <source>
        <strain evidence="1 2">NBRC 112533</strain>
    </source>
</reference>
<organism evidence="1 2">
    <name type="scientific">Microbulbifer aestuariivivens</name>
    <dbReference type="NCBI Taxonomy" id="1908308"/>
    <lineage>
        <taxon>Bacteria</taxon>
        <taxon>Pseudomonadati</taxon>
        <taxon>Pseudomonadota</taxon>
        <taxon>Gammaproteobacteria</taxon>
        <taxon>Cellvibrionales</taxon>
        <taxon>Microbulbiferaceae</taxon>
        <taxon>Microbulbifer</taxon>
    </lineage>
</organism>
<accession>A0ABP9WSM0</accession>
<proteinExistence type="predicted"/>